<dbReference type="InterPro" id="IPR022742">
    <property type="entry name" value="Hydrolase_4"/>
</dbReference>
<dbReference type="RefSeq" id="WP_284195890.1">
    <property type="nucleotide sequence ID" value="NZ_BSOG01000002.1"/>
</dbReference>
<gene>
    <name evidence="2" type="ORF">GCM10007907_15450</name>
</gene>
<dbReference type="SUPFAM" id="SSF53474">
    <property type="entry name" value="alpha/beta-Hydrolases"/>
    <property type="match status" value="1"/>
</dbReference>
<evidence type="ECO:0000313" key="2">
    <source>
        <dbReference type="EMBL" id="GLR12755.1"/>
    </source>
</evidence>
<dbReference type="EMBL" id="BSOG01000002">
    <property type="protein sequence ID" value="GLR12755.1"/>
    <property type="molecule type" value="Genomic_DNA"/>
</dbReference>
<dbReference type="GO" id="GO:0016787">
    <property type="term" value="F:hydrolase activity"/>
    <property type="evidence" value="ECO:0007669"/>
    <property type="project" value="UniProtKB-KW"/>
</dbReference>
<accession>A0ABQ5YCR4</accession>
<protein>
    <submittedName>
        <fullName evidence="2">Alpha/beta hydrolase</fullName>
    </submittedName>
</protein>
<dbReference type="Gene3D" id="3.40.50.1820">
    <property type="entry name" value="alpha/beta hydrolase"/>
    <property type="match status" value="1"/>
</dbReference>
<evidence type="ECO:0000313" key="3">
    <source>
        <dbReference type="Proteomes" id="UP001156706"/>
    </source>
</evidence>
<proteinExistence type="predicted"/>
<dbReference type="Pfam" id="PF12146">
    <property type="entry name" value="Hydrolase_4"/>
    <property type="match status" value="1"/>
</dbReference>
<dbReference type="InterPro" id="IPR029058">
    <property type="entry name" value="AB_hydrolase_fold"/>
</dbReference>
<sequence length="305" mass="33621">MTASHLAVTPQQDSLFVATPDGAQLHLRHIHAPGAGPAVLMVHGAVANARTFYSDRGKGLGPWLAARGYDVYVLDLRGRGLSTPKIGHGHAYGQTESICEDIPLALEEIVRRRGDSVEIALVAHSWGGVLLSAFLARQPAWSARIKASVYLGSKRSIRVWNWHRCYEIEFFWKRAGRLLAWWQGYLPAARLGMGSDDETRKSLRQSAEWVAAGVWRDSDDGFDYAAALAKGGLPPTLYLIGGNDPVRGHERDVRRFAAESGPHEHAFGVLARTAGMTRDYGHIDMLTHPQAEQEVYPQVLAWLGK</sequence>
<organism evidence="2 3">
    <name type="scientific">Chitinimonas prasina</name>
    <dbReference type="NCBI Taxonomy" id="1434937"/>
    <lineage>
        <taxon>Bacteria</taxon>
        <taxon>Pseudomonadati</taxon>
        <taxon>Pseudomonadota</taxon>
        <taxon>Betaproteobacteria</taxon>
        <taxon>Neisseriales</taxon>
        <taxon>Chitinibacteraceae</taxon>
        <taxon>Chitinimonas</taxon>
    </lineage>
</organism>
<keyword evidence="3" id="KW-1185">Reference proteome</keyword>
<name>A0ABQ5YCR4_9NEIS</name>
<evidence type="ECO:0000259" key="1">
    <source>
        <dbReference type="Pfam" id="PF12146"/>
    </source>
</evidence>
<feature type="domain" description="Serine aminopeptidase S33" evidence="1">
    <location>
        <begin position="38"/>
        <end position="260"/>
    </location>
</feature>
<dbReference type="Proteomes" id="UP001156706">
    <property type="component" value="Unassembled WGS sequence"/>
</dbReference>
<comment type="caution">
    <text evidence="2">The sequence shown here is derived from an EMBL/GenBank/DDBJ whole genome shotgun (WGS) entry which is preliminary data.</text>
</comment>
<keyword evidence="2" id="KW-0378">Hydrolase</keyword>
<dbReference type="PANTHER" id="PTHR11005">
    <property type="entry name" value="LYSOSOMAL ACID LIPASE-RELATED"/>
    <property type="match status" value="1"/>
</dbReference>
<reference evidence="3" key="1">
    <citation type="journal article" date="2019" name="Int. J. Syst. Evol. Microbiol.">
        <title>The Global Catalogue of Microorganisms (GCM) 10K type strain sequencing project: providing services to taxonomists for standard genome sequencing and annotation.</title>
        <authorList>
            <consortium name="The Broad Institute Genomics Platform"/>
            <consortium name="The Broad Institute Genome Sequencing Center for Infectious Disease"/>
            <person name="Wu L."/>
            <person name="Ma J."/>
        </authorList>
    </citation>
    <scope>NUCLEOTIDE SEQUENCE [LARGE SCALE GENOMIC DNA]</scope>
    <source>
        <strain evidence="3">NBRC 110044</strain>
    </source>
</reference>